<dbReference type="Proteomes" id="UP000252985">
    <property type="component" value="Chromosome"/>
</dbReference>
<keyword evidence="5" id="KW-1185">Reference proteome</keyword>
<sequence>MAAVDDLNQWKTGVGSGVDSARVALGAVMLATAAVVALAAHVFGPATAAAAAVAMLPILFVSTLRAPLDGCSVYGSLARRR</sequence>
<dbReference type="EMBL" id="CP031148">
    <property type="protein sequence ID" value="AXG08862.1"/>
    <property type="molecule type" value="Genomic_DNA"/>
</dbReference>
<accession>A0A345E9J0</accession>
<feature type="transmembrane region" description="Helical" evidence="1">
    <location>
        <begin position="46"/>
        <end position="64"/>
    </location>
</feature>
<evidence type="ECO:0000313" key="3">
    <source>
        <dbReference type="EMBL" id="AXG08862.1"/>
    </source>
</evidence>
<evidence type="ECO:0008006" key="6">
    <source>
        <dbReference type="Google" id="ProtNLM"/>
    </source>
</evidence>
<protein>
    <recommendedName>
        <fullName evidence="6">DUF2892 domain-containing protein</fullName>
    </recommendedName>
</protein>
<evidence type="ECO:0000313" key="2">
    <source>
        <dbReference type="EMBL" id="AXG05508.1"/>
    </source>
</evidence>
<evidence type="ECO:0000313" key="4">
    <source>
        <dbReference type="Proteomes" id="UP000252985"/>
    </source>
</evidence>
<proteinExistence type="predicted"/>
<evidence type="ECO:0000256" key="1">
    <source>
        <dbReference type="SAM" id="Phobius"/>
    </source>
</evidence>
<dbReference type="KEGG" id="haj:DU500_03115"/>
<dbReference type="EMBL" id="CP031150">
    <property type="protein sequence ID" value="AXG05508.1"/>
    <property type="molecule type" value="Genomic_DNA"/>
</dbReference>
<organism evidence="2 5">
    <name type="scientific">Haloplanus rubicundus</name>
    <dbReference type="NCBI Taxonomy" id="1547898"/>
    <lineage>
        <taxon>Archaea</taxon>
        <taxon>Methanobacteriati</taxon>
        <taxon>Methanobacteriota</taxon>
        <taxon>Stenosarchaea group</taxon>
        <taxon>Halobacteria</taxon>
        <taxon>Halobacteriales</taxon>
        <taxon>Haloferacaceae</taxon>
        <taxon>Haloplanus</taxon>
    </lineage>
</organism>
<evidence type="ECO:0000313" key="5">
    <source>
        <dbReference type="Proteomes" id="UP000253273"/>
    </source>
</evidence>
<dbReference type="AlphaFoldDB" id="A0A345DZY6"/>
<accession>A0A345DZY6</accession>
<reference evidence="3 4" key="1">
    <citation type="submission" date="2018-07" db="EMBL/GenBank/DDBJ databases">
        <title>Genome sequences of Haloplanus sp. CBA1112.</title>
        <authorList>
            <person name="Kim Y.B."/>
            <person name="Roh S.W."/>
        </authorList>
    </citation>
    <scope>NUCLEOTIDE SEQUENCE [LARGE SCALE GENOMIC DNA]</scope>
    <source>
        <strain evidence="3 4">CBA1112</strain>
    </source>
</reference>
<gene>
    <name evidence="3" type="ORF">DU484_02710</name>
    <name evidence="2" type="ORF">DU500_03115</name>
</gene>
<keyword evidence="1" id="KW-1133">Transmembrane helix</keyword>
<keyword evidence="1" id="KW-0812">Transmembrane</keyword>
<dbReference type="Proteomes" id="UP000253273">
    <property type="component" value="Chromosome"/>
</dbReference>
<dbReference type="GeneID" id="37285854"/>
<dbReference type="RefSeq" id="WP_114584657.1">
    <property type="nucleotide sequence ID" value="NZ_CP031148.1"/>
</dbReference>
<keyword evidence="1" id="KW-0472">Membrane</keyword>
<reference evidence="2 5" key="2">
    <citation type="submission" date="2018-07" db="EMBL/GenBank/DDBJ databases">
        <title>Genome sequences of Haloplanus sp. CBA1113.</title>
        <authorList>
            <person name="Kim Y.B."/>
            <person name="Roh S.W."/>
        </authorList>
    </citation>
    <scope>NUCLEOTIDE SEQUENCE [LARGE SCALE GENOMIC DNA]</scope>
    <source>
        <strain evidence="2 5">CBA1113</strain>
    </source>
</reference>
<name>A0A345DZY6_9EURY</name>
<dbReference type="KEGG" id="haq:DU484_02710"/>
<feature type="transmembrane region" description="Helical" evidence="1">
    <location>
        <begin position="21"/>
        <end position="40"/>
    </location>
</feature>